<organism evidence="4 5">
    <name type="scientific">Parasutterella secunda</name>
    <dbReference type="NCBI Taxonomy" id="626947"/>
    <lineage>
        <taxon>Bacteria</taxon>
        <taxon>Pseudomonadati</taxon>
        <taxon>Pseudomonadota</taxon>
        <taxon>Betaproteobacteria</taxon>
        <taxon>Burkholderiales</taxon>
        <taxon>Sutterellaceae</taxon>
        <taxon>Parasutterella</taxon>
    </lineage>
</organism>
<evidence type="ECO:0000313" key="5">
    <source>
        <dbReference type="Proteomes" id="UP000777002"/>
    </source>
</evidence>
<gene>
    <name evidence="4" type="primary">dacB</name>
    <name evidence="4" type="ORF">H5985_07470</name>
</gene>
<feature type="chain" id="PRO_5045245307" evidence="3">
    <location>
        <begin position="25"/>
        <end position="472"/>
    </location>
</feature>
<sequence length="472" mass="52091">MKKVLAAGLFSLLTYCFSMGMACAQNFLPVTVKNALTSSGLSFEQLSVSLIPLDGGKLNLSWRDHVKVQPASTEKMITTLAALELLGPDWRWKTSYSYTGTIENKTLSGTLFIKGGGDPKYVSETLWRDLSRLKSLGIDRIEGNVVIDRSYFEKERQDPAFKDDWDRPYTAPADAALLNYRSIAMTITPEKDRKQATVTVVPQLIGLVTPSSVKMSRQKGCVRWRQALELDLDDPLEPEFDGALPSGCDEKVLAYLAPDANQYWEMFLRTVASQVGLTWQGEVFEGIAPAESKLLFDVWSEDLGTIVKLTNKFSNNVLAKHILLSLAAKDSPGIPASYARARAIVNQWLQQRVGIGAGEILLDNGSGLSRQARVTARAMTRLISYGWKSPRMPEWLASFPISATDGTMSKRRVAPGYAYIKTGLMNTVKSAGGIIQARSGKRYAIFAAVQGKKATETDAPIDRLIEWVYLQG</sequence>
<proteinExistence type="inferred from homology"/>
<dbReference type="GO" id="GO:0009002">
    <property type="term" value="F:serine-type D-Ala-D-Ala carboxypeptidase activity"/>
    <property type="evidence" value="ECO:0007669"/>
    <property type="project" value="UniProtKB-EC"/>
</dbReference>
<dbReference type="EMBL" id="JACJKX010000014">
    <property type="protein sequence ID" value="MBM6929103.1"/>
    <property type="molecule type" value="Genomic_DNA"/>
</dbReference>
<dbReference type="PRINTS" id="PR00922">
    <property type="entry name" value="DADACBPTASE3"/>
</dbReference>
<keyword evidence="4" id="KW-0121">Carboxypeptidase</keyword>
<dbReference type="SUPFAM" id="SSF56601">
    <property type="entry name" value="beta-lactamase/transpeptidase-like"/>
    <property type="match status" value="1"/>
</dbReference>
<dbReference type="NCBIfam" id="TIGR00666">
    <property type="entry name" value="PBP4"/>
    <property type="match status" value="1"/>
</dbReference>
<comment type="caution">
    <text evidence="4">The sequence shown here is derived from an EMBL/GenBank/DDBJ whole genome shotgun (WGS) entry which is preliminary data.</text>
</comment>
<evidence type="ECO:0000256" key="3">
    <source>
        <dbReference type="SAM" id="SignalP"/>
    </source>
</evidence>
<dbReference type="Gene3D" id="3.50.80.20">
    <property type="entry name" value="D-Ala-D-Ala carboxypeptidase C, peptidase S13"/>
    <property type="match status" value="1"/>
</dbReference>
<keyword evidence="3" id="KW-0732">Signal</keyword>
<dbReference type="Pfam" id="PF02113">
    <property type="entry name" value="Peptidase_S13"/>
    <property type="match status" value="1"/>
</dbReference>
<accession>A0ABS2GW63</accession>
<keyword evidence="2 4" id="KW-0378">Hydrolase</keyword>
<comment type="similarity">
    <text evidence="1">Belongs to the peptidase S13 family.</text>
</comment>
<dbReference type="EC" id="3.4.16.4" evidence="4"/>
<keyword evidence="4" id="KW-0645">Protease</keyword>
<name>A0ABS2GW63_9BURK</name>
<dbReference type="PANTHER" id="PTHR30023:SF0">
    <property type="entry name" value="PENICILLIN-SENSITIVE CARBOXYPEPTIDASE A"/>
    <property type="match status" value="1"/>
</dbReference>
<dbReference type="Proteomes" id="UP000777002">
    <property type="component" value="Unassembled WGS sequence"/>
</dbReference>
<dbReference type="InterPro" id="IPR012338">
    <property type="entry name" value="Beta-lactam/transpept-like"/>
</dbReference>
<dbReference type="InterPro" id="IPR000667">
    <property type="entry name" value="Peptidase_S13"/>
</dbReference>
<protein>
    <submittedName>
        <fullName evidence="4">D-alanyl-D-alanine carboxypeptidase/D-alanyl-D-alanine-endopeptidase</fullName>
        <ecNumber evidence="4">3.4.16.4</ecNumber>
    </submittedName>
</protein>
<evidence type="ECO:0000256" key="1">
    <source>
        <dbReference type="ARBA" id="ARBA00006096"/>
    </source>
</evidence>
<dbReference type="Gene3D" id="3.40.710.10">
    <property type="entry name" value="DD-peptidase/beta-lactamase superfamily"/>
    <property type="match status" value="1"/>
</dbReference>
<dbReference type="RefSeq" id="WP_205050690.1">
    <property type="nucleotide sequence ID" value="NZ_JACJKX010000014.1"/>
</dbReference>
<evidence type="ECO:0000313" key="4">
    <source>
        <dbReference type="EMBL" id="MBM6929103.1"/>
    </source>
</evidence>
<evidence type="ECO:0000256" key="2">
    <source>
        <dbReference type="ARBA" id="ARBA00022801"/>
    </source>
</evidence>
<dbReference type="PROSITE" id="PS51257">
    <property type="entry name" value="PROKAR_LIPOPROTEIN"/>
    <property type="match status" value="1"/>
</dbReference>
<dbReference type="PANTHER" id="PTHR30023">
    <property type="entry name" value="D-ALANYL-D-ALANINE CARBOXYPEPTIDASE"/>
    <property type="match status" value="1"/>
</dbReference>
<keyword evidence="5" id="KW-1185">Reference proteome</keyword>
<reference evidence="4 5" key="1">
    <citation type="journal article" date="2021" name="Sci. Rep.">
        <title>The distribution of antibiotic resistance genes in chicken gut microbiota commensals.</title>
        <authorList>
            <person name="Juricova H."/>
            <person name="Matiasovicova J."/>
            <person name="Kubasova T."/>
            <person name="Cejkova D."/>
            <person name="Rychlik I."/>
        </authorList>
    </citation>
    <scope>NUCLEOTIDE SEQUENCE [LARGE SCALE GENOMIC DNA]</scope>
    <source>
        <strain evidence="4 5">An562</strain>
    </source>
</reference>
<feature type="signal peptide" evidence="3">
    <location>
        <begin position="1"/>
        <end position="24"/>
    </location>
</feature>